<organism evidence="1">
    <name type="scientific">Desulfobacca acetoxidans</name>
    <dbReference type="NCBI Taxonomy" id="60893"/>
    <lineage>
        <taxon>Bacteria</taxon>
        <taxon>Pseudomonadati</taxon>
        <taxon>Thermodesulfobacteriota</taxon>
        <taxon>Desulfobaccia</taxon>
        <taxon>Desulfobaccales</taxon>
        <taxon>Desulfobaccaceae</taxon>
        <taxon>Desulfobacca</taxon>
    </lineage>
</organism>
<name>A0A7C3UX31_9BACT</name>
<protein>
    <submittedName>
        <fullName evidence="1">Uncharacterized protein</fullName>
    </submittedName>
</protein>
<reference evidence="1" key="1">
    <citation type="journal article" date="2020" name="mSystems">
        <title>Genome- and Community-Level Interaction Insights into Carbon Utilization and Element Cycling Functions of Hydrothermarchaeota in Hydrothermal Sediment.</title>
        <authorList>
            <person name="Zhou Z."/>
            <person name="Liu Y."/>
            <person name="Xu W."/>
            <person name="Pan J."/>
            <person name="Luo Z.H."/>
            <person name="Li M."/>
        </authorList>
    </citation>
    <scope>NUCLEOTIDE SEQUENCE [LARGE SCALE GENOMIC DNA]</scope>
    <source>
        <strain evidence="1">SpSt-897</strain>
    </source>
</reference>
<proteinExistence type="predicted"/>
<comment type="caution">
    <text evidence="1">The sequence shown here is derived from an EMBL/GenBank/DDBJ whole genome shotgun (WGS) entry which is preliminary data.</text>
</comment>
<sequence length="124" mass="14264">MPEGYPTNSREAILLFHFADRLKSELLIASHLLPALLQLKGQEQEGGKRLFLEYFRGLEREMSLGIAFINEQDMIRVRTVLTGLTGMVDSNMFNDIQEHLTWIISTMTTYAQRAMEFLLKEGLL</sequence>
<evidence type="ECO:0000313" key="1">
    <source>
        <dbReference type="EMBL" id="HGF32863.1"/>
    </source>
</evidence>
<dbReference type="EMBL" id="DTMF01000018">
    <property type="protein sequence ID" value="HGF32863.1"/>
    <property type="molecule type" value="Genomic_DNA"/>
</dbReference>
<gene>
    <name evidence="1" type="ORF">ENW96_00540</name>
</gene>
<accession>A0A7C3UX31</accession>
<dbReference type="AlphaFoldDB" id="A0A7C3UX31"/>